<sequence>MSASRRGLVLTSSEETMLTHEELENLPEEIKNSLGEIP</sequence>
<reference evidence="1 2" key="1">
    <citation type="submission" date="2013-02" db="EMBL/GenBank/DDBJ databases">
        <title>The Genome Sequence of Acinetobacter sp. NIPH 1859.</title>
        <authorList>
            <consortium name="The Broad Institute Genome Sequencing Platform"/>
            <consortium name="The Broad Institute Genome Sequencing Center for Infectious Disease"/>
            <person name="Cerqueira G."/>
            <person name="Feldgarden M."/>
            <person name="Courvalin P."/>
            <person name="Perichon B."/>
            <person name="Grillot-Courvalin C."/>
            <person name="Clermont D."/>
            <person name="Rocha E."/>
            <person name="Yoon E.-J."/>
            <person name="Nemec A."/>
            <person name="Walker B."/>
            <person name="Young S.K."/>
            <person name="Zeng Q."/>
            <person name="Gargeya S."/>
            <person name="Fitzgerald M."/>
            <person name="Haas B."/>
            <person name="Abouelleil A."/>
            <person name="Alvarado L."/>
            <person name="Arachchi H.M."/>
            <person name="Berlin A.M."/>
            <person name="Chapman S.B."/>
            <person name="Dewar J."/>
            <person name="Goldberg J."/>
            <person name="Griggs A."/>
            <person name="Gujja S."/>
            <person name="Hansen M."/>
            <person name="Howarth C."/>
            <person name="Imamovic A."/>
            <person name="Larimer J."/>
            <person name="McCowan C."/>
            <person name="Murphy C."/>
            <person name="Neiman D."/>
            <person name="Pearson M."/>
            <person name="Priest M."/>
            <person name="Roberts A."/>
            <person name="Saif S."/>
            <person name="Shea T."/>
            <person name="Sisk P."/>
            <person name="Sykes S."/>
            <person name="Wortman J."/>
            <person name="Nusbaum C."/>
            <person name="Birren B."/>
        </authorList>
    </citation>
    <scope>NUCLEOTIDE SEQUENCE [LARGE SCALE GENOMIC DNA]</scope>
    <source>
        <strain evidence="1 2">NIPH 1859</strain>
    </source>
</reference>
<keyword evidence="2" id="KW-1185">Reference proteome</keyword>
<proteinExistence type="predicted"/>
<dbReference type="HOGENOM" id="CLU_3323456_0_0_6"/>
<accession>N9QV25</accession>
<name>N9QV25_9GAMM</name>
<gene>
    <name evidence="1" type="ORF">F889_02570</name>
</gene>
<dbReference type="PATRIC" id="fig|1217695.3.peg.2500"/>
<dbReference type="AlphaFoldDB" id="N9QV25"/>
<evidence type="ECO:0000313" key="2">
    <source>
        <dbReference type="Proteomes" id="UP000013009"/>
    </source>
</evidence>
<protein>
    <submittedName>
        <fullName evidence="1">Uncharacterized protein</fullName>
    </submittedName>
</protein>
<comment type="caution">
    <text evidence="1">The sequence shown here is derived from an EMBL/GenBank/DDBJ whole genome shotgun (WGS) entry which is preliminary data.</text>
</comment>
<evidence type="ECO:0000313" key="1">
    <source>
        <dbReference type="EMBL" id="ENX33906.1"/>
    </source>
</evidence>
<organism evidence="1 2">
    <name type="scientific">Acinetobacter colistiniresistens</name>
    <dbReference type="NCBI Taxonomy" id="280145"/>
    <lineage>
        <taxon>Bacteria</taxon>
        <taxon>Pseudomonadati</taxon>
        <taxon>Pseudomonadota</taxon>
        <taxon>Gammaproteobacteria</taxon>
        <taxon>Moraxellales</taxon>
        <taxon>Moraxellaceae</taxon>
        <taxon>Acinetobacter</taxon>
    </lineage>
</organism>
<dbReference type="Proteomes" id="UP000013009">
    <property type="component" value="Unassembled WGS sequence"/>
</dbReference>
<dbReference type="EMBL" id="APRZ01000017">
    <property type="protein sequence ID" value="ENX33906.1"/>
    <property type="molecule type" value="Genomic_DNA"/>
</dbReference>